<accession>A0A418M1S7</accession>
<feature type="transmembrane region" description="Helical" evidence="1">
    <location>
        <begin position="68"/>
        <end position="87"/>
    </location>
</feature>
<name>A0A418M1S7_9BACT</name>
<sequence length="111" mass="12206">MQSGFSASRRFWFPVLHYFGWVYAISWLIRPPYYMGVGQGARGAEVVCALSHGSMDLVFTADLGQPVVSSYTGILVTLWGIATWFFYGRATLSPSRKVILPSPAPTVAAEL</sequence>
<dbReference type="Proteomes" id="UP000283523">
    <property type="component" value="Unassembled WGS sequence"/>
</dbReference>
<feature type="transmembrane region" description="Helical" evidence="1">
    <location>
        <begin position="12"/>
        <end position="29"/>
    </location>
</feature>
<dbReference type="AlphaFoldDB" id="A0A418M1S7"/>
<dbReference type="RefSeq" id="WP_119669978.1">
    <property type="nucleotide sequence ID" value="NZ_QXED01000007.1"/>
</dbReference>
<evidence type="ECO:0000313" key="3">
    <source>
        <dbReference type="Proteomes" id="UP000283523"/>
    </source>
</evidence>
<gene>
    <name evidence="2" type="ORF">DYU11_22445</name>
</gene>
<evidence type="ECO:0008006" key="4">
    <source>
        <dbReference type="Google" id="ProtNLM"/>
    </source>
</evidence>
<reference evidence="2 3" key="1">
    <citation type="submission" date="2018-08" db="EMBL/GenBank/DDBJ databases">
        <title>Fibrisoma montanum sp. nov., isolated from Danxia mountain soil.</title>
        <authorList>
            <person name="Huang Y."/>
        </authorList>
    </citation>
    <scope>NUCLEOTIDE SEQUENCE [LARGE SCALE GENOMIC DNA]</scope>
    <source>
        <strain evidence="2 3">HYT19</strain>
    </source>
</reference>
<keyword evidence="1" id="KW-1133">Transmembrane helix</keyword>
<keyword evidence="1" id="KW-0472">Membrane</keyword>
<evidence type="ECO:0000313" key="2">
    <source>
        <dbReference type="EMBL" id="RIV19692.1"/>
    </source>
</evidence>
<keyword evidence="1" id="KW-0812">Transmembrane</keyword>
<organism evidence="2 3">
    <name type="scientific">Fibrisoma montanum</name>
    <dbReference type="NCBI Taxonomy" id="2305895"/>
    <lineage>
        <taxon>Bacteria</taxon>
        <taxon>Pseudomonadati</taxon>
        <taxon>Bacteroidota</taxon>
        <taxon>Cytophagia</taxon>
        <taxon>Cytophagales</taxon>
        <taxon>Spirosomataceae</taxon>
        <taxon>Fibrisoma</taxon>
    </lineage>
</organism>
<evidence type="ECO:0000256" key="1">
    <source>
        <dbReference type="SAM" id="Phobius"/>
    </source>
</evidence>
<dbReference type="OrthoDB" id="9777755at2"/>
<proteinExistence type="predicted"/>
<dbReference type="EMBL" id="QXED01000007">
    <property type="protein sequence ID" value="RIV19692.1"/>
    <property type="molecule type" value="Genomic_DNA"/>
</dbReference>
<comment type="caution">
    <text evidence="2">The sequence shown here is derived from an EMBL/GenBank/DDBJ whole genome shotgun (WGS) entry which is preliminary data.</text>
</comment>
<protein>
    <recommendedName>
        <fullName evidence="4">CPBP family intramembrane metalloprotease</fullName>
    </recommendedName>
</protein>
<keyword evidence="3" id="KW-1185">Reference proteome</keyword>